<proteinExistence type="predicted"/>
<evidence type="ECO:0000259" key="8">
    <source>
        <dbReference type="PROSITE" id="PS50110"/>
    </source>
</evidence>
<dbReference type="InterPro" id="IPR036097">
    <property type="entry name" value="HisK_dim/P_sf"/>
</dbReference>
<feature type="modified residue" description="4-aspartylphosphate" evidence="5">
    <location>
        <position position="343"/>
    </location>
</feature>
<dbReference type="InterPro" id="IPR011006">
    <property type="entry name" value="CheY-like_superfamily"/>
</dbReference>
<dbReference type="InterPro" id="IPR036890">
    <property type="entry name" value="HATPase_C_sf"/>
</dbReference>
<evidence type="ECO:0000256" key="1">
    <source>
        <dbReference type="ARBA" id="ARBA00000085"/>
    </source>
</evidence>
<dbReference type="SUPFAM" id="SSF52172">
    <property type="entry name" value="CheY-like"/>
    <property type="match status" value="2"/>
</dbReference>
<dbReference type="PROSITE" id="PS50110">
    <property type="entry name" value="RESPONSE_REGULATORY"/>
    <property type="match status" value="2"/>
</dbReference>
<dbReference type="InterPro" id="IPR005467">
    <property type="entry name" value="His_kinase_dom"/>
</dbReference>
<dbReference type="Proteomes" id="UP001597557">
    <property type="component" value="Unassembled WGS sequence"/>
</dbReference>
<dbReference type="PROSITE" id="PS50109">
    <property type="entry name" value="HIS_KIN"/>
    <property type="match status" value="1"/>
</dbReference>
<keyword evidence="6" id="KW-0472">Membrane</keyword>
<keyword evidence="3 5" id="KW-0597">Phosphoprotein</keyword>
<feature type="modified residue" description="4-aspartylphosphate" evidence="5">
    <location>
        <position position="479"/>
    </location>
</feature>
<feature type="domain" description="Response regulatory" evidence="8">
    <location>
        <begin position="430"/>
        <end position="545"/>
    </location>
</feature>
<dbReference type="Pfam" id="PF00512">
    <property type="entry name" value="HisKA"/>
    <property type="match status" value="1"/>
</dbReference>
<dbReference type="SMART" id="SM00387">
    <property type="entry name" value="HATPase_c"/>
    <property type="match status" value="1"/>
</dbReference>
<dbReference type="Gene3D" id="1.10.287.130">
    <property type="match status" value="1"/>
</dbReference>
<dbReference type="PANTHER" id="PTHR45339">
    <property type="entry name" value="HYBRID SIGNAL TRANSDUCTION HISTIDINE KINASE J"/>
    <property type="match status" value="1"/>
</dbReference>
<evidence type="ECO:0000256" key="4">
    <source>
        <dbReference type="ARBA" id="ARBA00023012"/>
    </source>
</evidence>
<dbReference type="Pfam" id="PF00072">
    <property type="entry name" value="Response_reg"/>
    <property type="match status" value="2"/>
</dbReference>
<reference evidence="10" key="1">
    <citation type="journal article" date="2019" name="Int. J. Syst. Evol. Microbiol.">
        <title>The Global Catalogue of Microorganisms (GCM) 10K type strain sequencing project: providing services to taxonomists for standard genome sequencing and annotation.</title>
        <authorList>
            <consortium name="The Broad Institute Genomics Platform"/>
            <consortium name="The Broad Institute Genome Sequencing Center for Infectious Disease"/>
            <person name="Wu L."/>
            <person name="Ma J."/>
        </authorList>
    </citation>
    <scope>NUCLEOTIDE SEQUENCE [LARGE SCALE GENOMIC DNA]</scope>
    <source>
        <strain evidence="10">KCTC 22437</strain>
    </source>
</reference>
<keyword evidence="6" id="KW-0812">Transmembrane</keyword>
<feature type="domain" description="Histidine kinase" evidence="7">
    <location>
        <begin position="53"/>
        <end position="275"/>
    </location>
</feature>
<dbReference type="EC" id="2.7.13.3" evidence="2"/>
<gene>
    <name evidence="9" type="ORF">ACFS5N_03170</name>
</gene>
<sequence length="547" mass="59670">MKQVSDNIDALVIMAMMCSFTIVVCFIIVIYRKQLDVFKHKKANQAKSVFLATMSHEIRTPMNGILGMAALLKETQLDAEQQEYTHAIVHSGEALLNVINDILDFSKIESGKMELDLYAFDLANCVEEVLEMFAGKAAHSNIELICRFDPDLPKQVTGDGMRLRQVLVNLVGNALKFTQKGEVFVNVQLLGVTDDEQLEIGFEVRDTGIGIAANKLSGLFDAFSQADKSTTRNYGGTGLGLTISQRLVGMMDGKITVSSEVGRGTNFSFNIRVKPAPQQNSIEEPAVNAIKGKRLLIVDDNPNQLQTLQHQLLNQGAKPVTATSGVDALQLVTNGQFDVVITDFKMPGMNGVQLAAAIKELRQQLPVVLLNTIGNDVKKHSQLLAAVVVKPVKQAQLTNALNFALTQKQSTIKKGSGILNKGFAESRPLNILVAEDNPVNQLLILKVLDKLGYHPALATTGKEALSMAAGQKFDVILMDIEMPEMDGVTVTRHIRADHSHQPIIIAMTASALTESRDECLAAGMDHYITKPINLDTFVSILKEAKVS</sequence>
<evidence type="ECO:0000259" key="7">
    <source>
        <dbReference type="PROSITE" id="PS50109"/>
    </source>
</evidence>
<organism evidence="9 10">
    <name type="scientific">Mucilaginibacter ximonensis</name>
    <dbReference type="NCBI Taxonomy" id="538021"/>
    <lineage>
        <taxon>Bacteria</taxon>
        <taxon>Pseudomonadati</taxon>
        <taxon>Bacteroidota</taxon>
        <taxon>Sphingobacteriia</taxon>
        <taxon>Sphingobacteriales</taxon>
        <taxon>Sphingobacteriaceae</taxon>
        <taxon>Mucilaginibacter</taxon>
    </lineage>
</organism>
<keyword evidence="10" id="KW-1185">Reference proteome</keyword>
<dbReference type="InterPro" id="IPR004358">
    <property type="entry name" value="Sig_transdc_His_kin-like_C"/>
</dbReference>
<dbReference type="CDD" id="cd16922">
    <property type="entry name" value="HATPase_EvgS-ArcB-TorS-like"/>
    <property type="match status" value="1"/>
</dbReference>
<dbReference type="Gene3D" id="3.30.565.10">
    <property type="entry name" value="Histidine kinase-like ATPase, C-terminal domain"/>
    <property type="match status" value="1"/>
</dbReference>
<dbReference type="CDD" id="cd00082">
    <property type="entry name" value="HisKA"/>
    <property type="match status" value="1"/>
</dbReference>
<dbReference type="InterPro" id="IPR003594">
    <property type="entry name" value="HATPase_dom"/>
</dbReference>
<evidence type="ECO:0000313" key="10">
    <source>
        <dbReference type="Proteomes" id="UP001597557"/>
    </source>
</evidence>
<dbReference type="InterPro" id="IPR001789">
    <property type="entry name" value="Sig_transdc_resp-reg_receiver"/>
</dbReference>
<dbReference type="InterPro" id="IPR003661">
    <property type="entry name" value="HisK_dim/P_dom"/>
</dbReference>
<evidence type="ECO:0000313" key="9">
    <source>
        <dbReference type="EMBL" id="MFD2871454.1"/>
    </source>
</evidence>
<dbReference type="SUPFAM" id="SSF55874">
    <property type="entry name" value="ATPase domain of HSP90 chaperone/DNA topoisomerase II/histidine kinase"/>
    <property type="match status" value="1"/>
</dbReference>
<dbReference type="EMBL" id="JBHUPD010000001">
    <property type="protein sequence ID" value="MFD2871454.1"/>
    <property type="molecule type" value="Genomic_DNA"/>
</dbReference>
<comment type="caution">
    <text evidence="9">The sequence shown here is derived from an EMBL/GenBank/DDBJ whole genome shotgun (WGS) entry which is preliminary data.</text>
</comment>
<name>A0ABW5Y7V1_9SPHI</name>
<evidence type="ECO:0000256" key="3">
    <source>
        <dbReference type="ARBA" id="ARBA00022553"/>
    </source>
</evidence>
<dbReference type="RefSeq" id="WP_377182149.1">
    <property type="nucleotide sequence ID" value="NZ_JBHUPD010000001.1"/>
</dbReference>
<feature type="domain" description="Response regulatory" evidence="8">
    <location>
        <begin position="294"/>
        <end position="405"/>
    </location>
</feature>
<comment type="catalytic activity">
    <reaction evidence="1">
        <text>ATP + protein L-histidine = ADP + protein N-phospho-L-histidine.</text>
        <dbReference type="EC" id="2.7.13.3"/>
    </reaction>
</comment>
<keyword evidence="4" id="KW-0902">Two-component regulatory system</keyword>
<evidence type="ECO:0000256" key="6">
    <source>
        <dbReference type="SAM" id="Phobius"/>
    </source>
</evidence>
<dbReference type="Gene3D" id="3.40.50.2300">
    <property type="match status" value="2"/>
</dbReference>
<dbReference type="CDD" id="cd00156">
    <property type="entry name" value="REC"/>
    <property type="match status" value="1"/>
</dbReference>
<evidence type="ECO:0000256" key="5">
    <source>
        <dbReference type="PROSITE-ProRule" id="PRU00169"/>
    </source>
</evidence>
<protein>
    <recommendedName>
        <fullName evidence="2">histidine kinase</fullName>
        <ecNumber evidence="2">2.7.13.3</ecNumber>
    </recommendedName>
</protein>
<dbReference type="PANTHER" id="PTHR45339:SF1">
    <property type="entry name" value="HYBRID SIGNAL TRANSDUCTION HISTIDINE KINASE J"/>
    <property type="match status" value="1"/>
</dbReference>
<dbReference type="PRINTS" id="PR00344">
    <property type="entry name" value="BCTRLSENSOR"/>
</dbReference>
<dbReference type="Pfam" id="PF02518">
    <property type="entry name" value="HATPase_c"/>
    <property type="match status" value="1"/>
</dbReference>
<dbReference type="SMART" id="SM00388">
    <property type="entry name" value="HisKA"/>
    <property type="match status" value="1"/>
</dbReference>
<accession>A0ABW5Y7V1</accession>
<evidence type="ECO:0000256" key="2">
    <source>
        <dbReference type="ARBA" id="ARBA00012438"/>
    </source>
</evidence>
<dbReference type="SMART" id="SM00448">
    <property type="entry name" value="REC"/>
    <property type="match status" value="2"/>
</dbReference>
<dbReference type="CDD" id="cd17546">
    <property type="entry name" value="REC_hyHK_CKI1_RcsC-like"/>
    <property type="match status" value="1"/>
</dbReference>
<feature type="transmembrane region" description="Helical" evidence="6">
    <location>
        <begin position="12"/>
        <end position="31"/>
    </location>
</feature>
<dbReference type="SUPFAM" id="SSF47384">
    <property type="entry name" value="Homodimeric domain of signal transducing histidine kinase"/>
    <property type="match status" value="1"/>
</dbReference>
<keyword evidence="6" id="KW-1133">Transmembrane helix</keyword>